<dbReference type="EMBL" id="KV419405">
    <property type="protein sequence ID" value="KZS94015.1"/>
    <property type="molecule type" value="Genomic_DNA"/>
</dbReference>
<reference evidence="2 3" key="1">
    <citation type="journal article" date="2016" name="Mol. Biol. Evol.">
        <title>Comparative Genomics of Early-Diverging Mushroom-Forming Fungi Provides Insights into the Origins of Lignocellulose Decay Capabilities.</title>
        <authorList>
            <person name="Nagy L.G."/>
            <person name="Riley R."/>
            <person name="Tritt A."/>
            <person name="Adam C."/>
            <person name="Daum C."/>
            <person name="Floudas D."/>
            <person name="Sun H."/>
            <person name="Yadav J.S."/>
            <person name="Pangilinan J."/>
            <person name="Larsson K.H."/>
            <person name="Matsuura K."/>
            <person name="Barry K."/>
            <person name="Labutti K."/>
            <person name="Kuo R."/>
            <person name="Ohm R.A."/>
            <person name="Bhattacharya S.S."/>
            <person name="Shirouzu T."/>
            <person name="Yoshinaga Y."/>
            <person name="Martin F.M."/>
            <person name="Grigoriev I.V."/>
            <person name="Hibbett D.S."/>
        </authorList>
    </citation>
    <scope>NUCLEOTIDE SEQUENCE [LARGE SCALE GENOMIC DNA]</scope>
    <source>
        <strain evidence="2 3">HHB9708</strain>
    </source>
</reference>
<sequence length="540" mass="61769">MGIHIGVKYLYLSTNVSRLDPSTTTQVQIDAQWVPETQVRLQYSWNEWYQNGVPVPVKPPKDRYLDPATHTDTHFSRTAHMFVGAFTDDEDIAESLCSAGIPVWLITSTDAVPSSVPSVSAHIYPPLPPLCAPHLANSPAHSAPWESVGSFARDDSRSIVLKRHNDAQFMPNAVLLQAQKLPTSSRSELGAIERELHVSRMGERRQTSSRTTMRHQPYGPNPAHVVRVRPIEAQVPLPSRFERPGALPEWGTALVEIQHMETARKAHRFWMPISTFFSEDNPAKRERALINWLAIRDPWFRHLAQSGPDREAILDREDWRHFLSHIPERGKFNRRRKNLAIFDELLPEGAPMIPADLPILPYYWFDRPYDRSEPAMLAVTQRLIMWELDELTFRLECLSLQAKMSDGAQHADDARESYRKQLASVWDHYEIEHDLCFKSAPSEDRGIGSFIWDFSVPAIEAARKVFATWPDAPQNLKVGLVMPLEANTIPVVQSMRTALARFFCRTYLTQFQRFPIVPTQFPTPYVLERESRKELDEGAA</sequence>
<dbReference type="Proteomes" id="UP000076722">
    <property type="component" value="Unassembled WGS sequence"/>
</dbReference>
<accession>A0A164VC40</accession>
<evidence type="ECO:0000256" key="1">
    <source>
        <dbReference type="SAM" id="MobiDB-lite"/>
    </source>
</evidence>
<dbReference type="AlphaFoldDB" id="A0A164VC40"/>
<name>A0A164VC40_9AGAM</name>
<evidence type="ECO:0000313" key="3">
    <source>
        <dbReference type="Proteomes" id="UP000076722"/>
    </source>
</evidence>
<proteinExistence type="predicted"/>
<feature type="region of interest" description="Disordered" evidence="1">
    <location>
        <begin position="199"/>
        <end position="223"/>
    </location>
</feature>
<keyword evidence="3" id="KW-1185">Reference proteome</keyword>
<evidence type="ECO:0000313" key="2">
    <source>
        <dbReference type="EMBL" id="KZS94015.1"/>
    </source>
</evidence>
<organism evidence="2 3">
    <name type="scientific">Sistotremastrum niveocremeum HHB9708</name>
    <dbReference type="NCBI Taxonomy" id="1314777"/>
    <lineage>
        <taxon>Eukaryota</taxon>
        <taxon>Fungi</taxon>
        <taxon>Dikarya</taxon>
        <taxon>Basidiomycota</taxon>
        <taxon>Agaricomycotina</taxon>
        <taxon>Agaricomycetes</taxon>
        <taxon>Sistotremastrales</taxon>
        <taxon>Sistotremastraceae</taxon>
        <taxon>Sertulicium</taxon>
        <taxon>Sertulicium niveocremeum</taxon>
    </lineage>
</organism>
<dbReference type="OrthoDB" id="2692137at2759"/>
<gene>
    <name evidence="2" type="ORF">SISNIDRAFT_465586</name>
</gene>
<protein>
    <submittedName>
        <fullName evidence="2">Uncharacterized protein</fullName>
    </submittedName>
</protein>